<dbReference type="SUPFAM" id="SSF54106">
    <property type="entry name" value="LysM domain"/>
    <property type="match status" value="1"/>
</dbReference>
<evidence type="ECO:0000256" key="1">
    <source>
        <dbReference type="SAM" id="MobiDB-lite"/>
    </source>
</evidence>
<evidence type="ECO:0000259" key="2">
    <source>
        <dbReference type="PROSITE" id="PS51782"/>
    </source>
</evidence>
<feature type="region of interest" description="Disordered" evidence="1">
    <location>
        <begin position="267"/>
        <end position="298"/>
    </location>
</feature>
<dbReference type="SMART" id="SM00257">
    <property type="entry name" value="LysM"/>
    <property type="match status" value="1"/>
</dbReference>
<protein>
    <submittedName>
        <fullName evidence="3">Stage VI sporulation protein D</fullName>
    </submittedName>
</protein>
<dbReference type="AlphaFoldDB" id="A0A6G1XB23"/>
<feature type="region of interest" description="Disordered" evidence="1">
    <location>
        <begin position="210"/>
        <end position="229"/>
    </location>
</feature>
<dbReference type="Pfam" id="PF20918">
    <property type="entry name" value="SPOCS_spoVID-N"/>
    <property type="match status" value="1"/>
</dbReference>
<feature type="compositionally biased region" description="Acidic residues" evidence="1">
    <location>
        <begin position="172"/>
        <end position="183"/>
    </location>
</feature>
<dbReference type="CDD" id="cd00118">
    <property type="entry name" value="LysM"/>
    <property type="match status" value="1"/>
</dbReference>
<dbReference type="InterPro" id="IPR014256">
    <property type="entry name" value="Spore_VI_D"/>
</dbReference>
<feature type="compositionally biased region" description="Low complexity" evidence="1">
    <location>
        <begin position="215"/>
        <end position="224"/>
    </location>
</feature>
<gene>
    <name evidence="3" type="primary">spoVID</name>
    <name evidence="3" type="ORF">GH754_18305</name>
</gene>
<dbReference type="Proteomes" id="UP000480185">
    <property type="component" value="Unassembled WGS sequence"/>
</dbReference>
<reference evidence="3 4" key="1">
    <citation type="submission" date="2019-11" db="EMBL/GenBank/DDBJ databases">
        <authorList>
            <person name="Li J."/>
        </authorList>
    </citation>
    <scope>NUCLEOTIDE SEQUENCE [LARGE SCALE GENOMIC DNA]</scope>
    <source>
        <strain evidence="3 4">J4</strain>
    </source>
</reference>
<dbReference type="NCBIfam" id="TIGR02907">
    <property type="entry name" value="spore_VI_D"/>
    <property type="match status" value="1"/>
</dbReference>
<dbReference type="InterPro" id="IPR048862">
    <property type="entry name" value="SPOCS_spoVID_N"/>
</dbReference>
<evidence type="ECO:0000313" key="3">
    <source>
        <dbReference type="EMBL" id="MRG88211.1"/>
    </source>
</evidence>
<name>A0A6G1XB23_9BACI</name>
<sequence>MKSIHISVEIGIFAFFRGGGVRLNQDNRNVLNFELNELLWFQKGQELKELIGIALEPNITIQENDDFVSVRGVIELTGEYMPTVDSSSDDEHILSFQDRSAKNYISDVRSFEDGLNEFHYNIPVEITIPKYRVPSLDDVMVEIDYFDYEIPDTSQMKLQAQVAITGIQQEGITEEEPLEEERSEELAEGREDENQWEEVSEPFSFDVQFDEEAESASPSSSLFEDPSDVVGEEYKANDVEQEENSEDDKDRDLWFKKKSQTFEEFFKKDHDESQYEDDGSDSPYEDSLYEDTPYNESPAVEYNVDSYEESPSPESRENAIYLVNMFDREEDTYSKIRLCIVQESDTLESIAKRYEMPITHILRYNKLEDEEIQTGDILYIPVKKKQTDPS</sequence>
<dbReference type="InterPro" id="IPR036779">
    <property type="entry name" value="LysM_dom_sf"/>
</dbReference>
<dbReference type="InterPro" id="IPR018392">
    <property type="entry name" value="LysM"/>
</dbReference>
<proteinExistence type="predicted"/>
<keyword evidence="4" id="KW-1185">Reference proteome</keyword>
<dbReference type="EMBL" id="WJNH01000018">
    <property type="protein sequence ID" value="MRG88211.1"/>
    <property type="molecule type" value="Genomic_DNA"/>
</dbReference>
<accession>A0A6G1XB23</accession>
<feature type="domain" description="LysM" evidence="2">
    <location>
        <begin position="337"/>
        <end position="380"/>
    </location>
</feature>
<comment type="caution">
    <text evidence="3">The sequence shown here is derived from an EMBL/GenBank/DDBJ whole genome shotgun (WGS) entry which is preliminary data.</text>
</comment>
<evidence type="ECO:0000313" key="4">
    <source>
        <dbReference type="Proteomes" id="UP000480185"/>
    </source>
</evidence>
<feature type="compositionally biased region" description="Acidic residues" evidence="1">
    <location>
        <begin position="274"/>
        <end position="289"/>
    </location>
</feature>
<feature type="compositionally biased region" description="Basic and acidic residues" evidence="1">
    <location>
        <begin position="184"/>
        <end position="193"/>
    </location>
</feature>
<organism evidence="3 4">
    <name type="scientific">Salinibacillus xinjiangensis</name>
    <dbReference type="NCBI Taxonomy" id="1229268"/>
    <lineage>
        <taxon>Bacteria</taxon>
        <taxon>Bacillati</taxon>
        <taxon>Bacillota</taxon>
        <taxon>Bacilli</taxon>
        <taxon>Bacillales</taxon>
        <taxon>Bacillaceae</taxon>
        <taxon>Salinibacillus</taxon>
    </lineage>
</organism>
<feature type="region of interest" description="Disordered" evidence="1">
    <location>
        <begin position="168"/>
        <end position="199"/>
    </location>
</feature>
<dbReference type="Pfam" id="PF01476">
    <property type="entry name" value="LysM"/>
    <property type="match status" value="1"/>
</dbReference>
<dbReference type="PROSITE" id="PS51782">
    <property type="entry name" value="LYSM"/>
    <property type="match status" value="1"/>
</dbReference>
<dbReference type="Gene3D" id="3.10.350.10">
    <property type="entry name" value="LysM domain"/>
    <property type="match status" value="1"/>
</dbReference>
<dbReference type="OrthoDB" id="2966368at2"/>